<dbReference type="PIRSF" id="PIRSF011386">
    <property type="entry name" value="FixH"/>
    <property type="match status" value="1"/>
</dbReference>
<reference evidence="1" key="1">
    <citation type="submission" date="2022-12" db="EMBL/GenBank/DDBJ databases">
        <title>Paracoccus onchidii sp. nov., isolated from a marine invertebrate from the South China Sea.</title>
        <authorList>
            <person name="Xu S."/>
            <person name="Liu Z."/>
            <person name="Xu Y."/>
        </authorList>
    </citation>
    <scope>NUCLEOTIDE SEQUENCE</scope>
    <source>
        <strain evidence="1">Z330</strain>
    </source>
</reference>
<accession>A0ABT4Z9X2</accession>
<gene>
    <name evidence="1" type="ORF">PAF17_01355</name>
</gene>
<comment type="caution">
    <text evidence="1">The sequence shown here is derived from an EMBL/GenBank/DDBJ whole genome shotgun (WGS) entry which is preliminary data.</text>
</comment>
<dbReference type="RefSeq" id="WP_271887314.1">
    <property type="nucleotide sequence ID" value="NZ_JAQBIE010000001.1"/>
</dbReference>
<dbReference type="InterPro" id="IPR008620">
    <property type="entry name" value="FixH"/>
</dbReference>
<dbReference type="Pfam" id="PF05751">
    <property type="entry name" value="FixH"/>
    <property type="match status" value="1"/>
</dbReference>
<dbReference type="Proteomes" id="UP001165641">
    <property type="component" value="Unassembled WGS sequence"/>
</dbReference>
<proteinExistence type="predicted"/>
<dbReference type="EMBL" id="JAQBIE010000001">
    <property type="protein sequence ID" value="MDB6176152.1"/>
    <property type="molecule type" value="Genomic_DNA"/>
</dbReference>
<keyword evidence="2" id="KW-1185">Reference proteome</keyword>
<name>A0ABT4Z9X2_9RHOB</name>
<protein>
    <submittedName>
        <fullName evidence="1">FixH family protein</fullName>
    </submittedName>
</protein>
<evidence type="ECO:0000313" key="2">
    <source>
        <dbReference type="Proteomes" id="UP001165641"/>
    </source>
</evidence>
<organism evidence="1 2">
    <name type="scientific">Paracoccus onchidii</name>
    <dbReference type="NCBI Taxonomy" id="3017813"/>
    <lineage>
        <taxon>Bacteria</taxon>
        <taxon>Pseudomonadati</taxon>
        <taxon>Pseudomonadota</taxon>
        <taxon>Alphaproteobacteria</taxon>
        <taxon>Rhodobacterales</taxon>
        <taxon>Paracoccaceae</taxon>
        <taxon>Paracoccus</taxon>
    </lineage>
</organism>
<sequence>MRRELTGRHVLIITLAAFGVIIAVNITMAVKAVGTFPGLEVKNSYVASQGFDRERAAQDALGWTVMADYDGEWLEIAVTDADGLPAPAKNLSVTIGRPTHVRADQSPELAYRNGVYRAAVSLPPGVWNIHVTAAAPDGTPFRQRLDHYSGAVVN</sequence>
<evidence type="ECO:0000313" key="1">
    <source>
        <dbReference type="EMBL" id="MDB6176152.1"/>
    </source>
</evidence>
<dbReference type="InterPro" id="IPR018037">
    <property type="entry name" value="FixH_proteobacterial"/>
</dbReference>